<protein>
    <recommendedName>
        <fullName evidence="3">Phage protein</fullName>
    </recommendedName>
</protein>
<evidence type="ECO:0008006" key="3">
    <source>
        <dbReference type="Google" id="ProtNLM"/>
    </source>
</evidence>
<reference evidence="1" key="1">
    <citation type="submission" date="2020-12" db="EMBL/GenBank/DDBJ databases">
        <title>Comparative genomics of Clostridium perfringens reveals patterns of host-associated phylogenetic clades and virulence factors.</title>
        <authorList>
            <person name="Smith A.H."/>
            <person name="Geier R."/>
        </authorList>
    </citation>
    <scope>NUCLEOTIDE SEQUENCE</scope>
    <source>
        <strain evidence="1">CHD30677R</strain>
    </source>
</reference>
<sequence length="159" mass="18888">MEYIKDSEIEDYEWVRFKCTRCNNEILAPDNDCHINKAGKDDKQKLMIIRGNKVLIDKDCVDLVKYFNNIGLDTKYSCSGHGEDTFEIVFEDYITDEQMEGFISKYRNKYNHSLFLGKFSKWCRVMSGKMVYNWIYTAKDVRSAKITYMRIISKDRGEY</sequence>
<proteinExistence type="predicted"/>
<accession>A0AAW4J6M3</accession>
<evidence type="ECO:0000313" key="2">
    <source>
        <dbReference type="Proteomes" id="UP000668068"/>
    </source>
</evidence>
<dbReference type="RefSeq" id="WP_208340710.1">
    <property type="nucleotide sequence ID" value="NZ_JAENQO010000007.1"/>
</dbReference>
<organism evidence="1 2">
    <name type="scientific">Clostridium perfringens</name>
    <dbReference type="NCBI Taxonomy" id="1502"/>
    <lineage>
        <taxon>Bacteria</taxon>
        <taxon>Bacillati</taxon>
        <taxon>Bacillota</taxon>
        <taxon>Clostridia</taxon>
        <taxon>Eubacteriales</taxon>
        <taxon>Clostridiaceae</taxon>
        <taxon>Clostridium</taxon>
    </lineage>
</organism>
<dbReference type="Proteomes" id="UP000668068">
    <property type="component" value="Unassembled WGS sequence"/>
</dbReference>
<comment type="caution">
    <text evidence="1">The sequence shown here is derived from an EMBL/GenBank/DDBJ whole genome shotgun (WGS) entry which is preliminary data.</text>
</comment>
<evidence type="ECO:0000313" key="1">
    <source>
        <dbReference type="EMBL" id="MBO3359549.1"/>
    </source>
</evidence>
<dbReference type="EMBL" id="JAENQP010000007">
    <property type="protein sequence ID" value="MBO3359549.1"/>
    <property type="molecule type" value="Genomic_DNA"/>
</dbReference>
<gene>
    <name evidence="1" type="ORF">JJB47_12275</name>
</gene>
<dbReference type="AlphaFoldDB" id="A0AAW4J6M3"/>
<name>A0AAW4J6M3_CLOPF</name>